<reference evidence="2" key="2">
    <citation type="submission" date="2025-09" db="UniProtKB">
        <authorList>
            <consortium name="Ensembl"/>
        </authorList>
    </citation>
    <scope>IDENTIFICATION</scope>
</reference>
<dbReference type="Proteomes" id="UP000694414">
    <property type="component" value="Unplaced"/>
</dbReference>
<sequence length="232" mass="25822">MTNSDPRFEVTEPPVHGRLVWRRARSTVTEDATLFTQRDIDQGLLLLDPHTNLTGTDVLNDSFTFLLRADHVQPAVGYLPFTIVPHDPLLLQIFTTDVPLFVTGDNLVTSVLSPEKPVVSSGPMIGTETLGKLTRTRWQEADPWGRHRDEEPSVDRKVSPTKVIWPPAATKASPGAPTQPRESSYPLMVILPLAVMIFLLIVAAVAFCVWLINLGHRVKGGRLRIFFIEDSL</sequence>
<keyword evidence="1" id="KW-1133">Transmembrane helix</keyword>
<reference evidence="2" key="1">
    <citation type="submission" date="2025-08" db="UniProtKB">
        <authorList>
            <consortium name="Ensembl"/>
        </authorList>
    </citation>
    <scope>IDENTIFICATION</scope>
</reference>
<keyword evidence="3" id="KW-1185">Reference proteome</keyword>
<keyword evidence="1" id="KW-0472">Membrane</keyword>
<protein>
    <submittedName>
        <fullName evidence="2">Uncharacterized protein</fullName>
    </submittedName>
</protein>
<dbReference type="AlphaFoldDB" id="A0A8C9DPG1"/>
<evidence type="ECO:0000313" key="3">
    <source>
        <dbReference type="Proteomes" id="UP000694414"/>
    </source>
</evidence>
<keyword evidence="1" id="KW-0812">Transmembrane</keyword>
<organism evidence="2 3">
    <name type="scientific">Prolemur simus</name>
    <name type="common">Greater bamboo lemur</name>
    <name type="synonym">Hapalemur simus</name>
    <dbReference type="NCBI Taxonomy" id="1328070"/>
    <lineage>
        <taxon>Eukaryota</taxon>
        <taxon>Metazoa</taxon>
        <taxon>Chordata</taxon>
        <taxon>Craniata</taxon>
        <taxon>Vertebrata</taxon>
        <taxon>Euteleostomi</taxon>
        <taxon>Mammalia</taxon>
        <taxon>Eutheria</taxon>
        <taxon>Euarchontoglires</taxon>
        <taxon>Primates</taxon>
        <taxon>Strepsirrhini</taxon>
        <taxon>Lemuriformes</taxon>
        <taxon>Lemuridae</taxon>
        <taxon>Prolemur</taxon>
    </lineage>
</organism>
<proteinExistence type="predicted"/>
<evidence type="ECO:0000313" key="2">
    <source>
        <dbReference type="Ensembl" id="ENSPSMP00000023945.1"/>
    </source>
</evidence>
<dbReference type="GeneTree" id="ENSGT00940000154091"/>
<evidence type="ECO:0000256" key="1">
    <source>
        <dbReference type="SAM" id="Phobius"/>
    </source>
</evidence>
<accession>A0A8C9DPG1</accession>
<feature type="transmembrane region" description="Helical" evidence="1">
    <location>
        <begin position="187"/>
        <end position="212"/>
    </location>
</feature>
<dbReference type="Ensembl" id="ENSPSMT00000027787.1">
    <property type="protein sequence ID" value="ENSPSMP00000023945.1"/>
    <property type="gene ID" value="ENSPSMG00000016896.1"/>
</dbReference>
<name>A0A8C9DPG1_PROSS</name>